<protein>
    <submittedName>
        <fullName evidence="2">Uncharacterized protein</fullName>
    </submittedName>
</protein>
<dbReference type="EMBL" id="MTYJ01000014">
    <property type="protein sequence ID" value="OQV23015.1"/>
    <property type="molecule type" value="Genomic_DNA"/>
</dbReference>
<evidence type="ECO:0000313" key="3">
    <source>
        <dbReference type="Proteomes" id="UP000192578"/>
    </source>
</evidence>
<keyword evidence="3" id="KW-1185">Reference proteome</keyword>
<comment type="caution">
    <text evidence="2">The sequence shown here is derived from an EMBL/GenBank/DDBJ whole genome shotgun (WGS) entry which is preliminary data.</text>
</comment>
<proteinExistence type="predicted"/>
<gene>
    <name evidence="2" type="ORF">BV898_03064</name>
</gene>
<feature type="region of interest" description="Disordered" evidence="1">
    <location>
        <begin position="363"/>
        <end position="387"/>
    </location>
</feature>
<sequence length="406" mass="48011">MIYTEVELRRRKNPQKPNGHTKLTNRDLQQILEEMPLAQTRKEALKDELIEGILYYQQYYSDVVKNATKEGLQFALNRLQKENGFSPDTMKILKEKGIFTGTLIIKKLKNRAEVDRSTLEQKDKDIIKHNYFPILIPIPLDDEAEQIVELLRKVLEKLSSGSVIQLEPKRKSNLLQGLSQVGLRLDYNLSSKVHEHACTRELFSDIEHKINPESHGCDIFFKLGDTDSGTELKCRTIDLSNIESDIETIKLYIDIPTLKREIQEDWEKKIFKHGCFYIQIRNQKTMEIVRGYRISRWFYMAYLRAMWGNEDNRGRKLTVNFSYCCFCKHFHRLLDWEECSNGDVSKESKEKFNEWVTKRQDRNICQPPNPFRTRKNPENNPLWNPPAYYNQEELKSLPKQFWDPTP</sequence>
<dbReference type="AlphaFoldDB" id="A0A1W0X6A2"/>
<name>A0A1W0X6A2_HYPEX</name>
<accession>A0A1W0X6A2</accession>
<evidence type="ECO:0000256" key="1">
    <source>
        <dbReference type="SAM" id="MobiDB-lite"/>
    </source>
</evidence>
<dbReference type="Proteomes" id="UP000192578">
    <property type="component" value="Unassembled WGS sequence"/>
</dbReference>
<reference evidence="3" key="1">
    <citation type="submission" date="2017-01" db="EMBL/GenBank/DDBJ databases">
        <title>Comparative genomics of anhydrobiosis in the tardigrade Hypsibius dujardini.</title>
        <authorList>
            <person name="Yoshida Y."/>
            <person name="Koutsovoulos G."/>
            <person name="Laetsch D."/>
            <person name="Stevens L."/>
            <person name="Kumar S."/>
            <person name="Horikawa D."/>
            <person name="Ishino K."/>
            <person name="Komine S."/>
            <person name="Tomita M."/>
            <person name="Blaxter M."/>
            <person name="Arakawa K."/>
        </authorList>
    </citation>
    <scope>NUCLEOTIDE SEQUENCE [LARGE SCALE GENOMIC DNA]</scope>
    <source>
        <strain evidence="3">Z151</strain>
    </source>
</reference>
<organism evidence="2 3">
    <name type="scientific">Hypsibius exemplaris</name>
    <name type="common">Freshwater tardigrade</name>
    <dbReference type="NCBI Taxonomy" id="2072580"/>
    <lineage>
        <taxon>Eukaryota</taxon>
        <taxon>Metazoa</taxon>
        <taxon>Ecdysozoa</taxon>
        <taxon>Tardigrada</taxon>
        <taxon>Eutardigrada</taxon>
        <taxon>Parachela</taxon>
        <taxon>Hypsibioidea</taxon>
        <taxon>Hypsibiidae</taxon>
        <taxon>Hypsibius</taxon>
    </lineage>
</organism>
<evidence type="ECO:0000313" key="2">
    <source>
        <dbReference type="EMBL" id="OQV23015.1"/>
    </source>
</evidence>